<evidence type="ECO:0000313" key="1">
    <source>
        <dbReference type="EMBL" id="QCD96308.1"/>
    </source>
</evidence>
<dbReference type="EMBL" id="CP039350">
    <property type="protein sequence ID" value="QCD96309.1"/>
    <property type="molecule type" value="Genomic_DNA"/>
</dbReference>
<keyword evidence="3" id="KW-1185">Reference proteome</keyword>
<protein>
    <submittedName>
        <fullName evidence="2">Uncharacterized protein</fullName>
    </submittedName>
</protein>
<name>A0A4D6M4P1_VIGUN</name>
<accession>A0A4D6M4P1</accession>
<dbReference type="Proteomes" id="UP000501690">
    <property type="component" value="Linkage Group LG6"/>
</dbReference>
<evidence type="ECO:0000313" key="3">
    <source>
        <dbReference type="Proteomes" id="UP000501690"/>
    </source>
</evidence>
<organism evidence="2 3">
    <name type="scientific">Vigna unguiculata</name>
    <name type="common">Cowpea</name>
    <dbReference type="NCBI Taxonomy" id="3917"/>
    <lineage>
        <taxon>Eukaryota</taxon>
        <taxon>Viridiplantae</taxon>
        <taxon>Streptophyta</taxon>
        <taxon>Embryophyta</taxon>
        <taxon>Tracheophyta</taxon>
        <taxon>Spermatophyta</taxon>
        <taxon>Magnoliopsida</taxon>
        <taxon>eudicotyledons</taxon>
        <taxon>Gunneridae</taxon>
        <taxon>Pentapetalae</taxon>
        <taxon>rosids</taxon>
        <taxon>fabids</taxon>
        <taxon>Fabales</taxon>
        <taxon>Fabaceae</taxon>
        <taxon>Papilionoideae</taxon>
        <taxon>50 kb inversion clade</taxon>
        <taxon>NPAAA clade</taxon>
        <taxon>indigoferoid/millettioid clade</taxon>
        <taxon>Phaseoleae</taxon>
        <taxon>Vigna</taxon>
    </lineage>
</organism>
<sequence>MAELCFHGGANMHQWLEMMAQGADSFTVCKKIEDGGVAVAPARVAATVEGGHGG</sequence>
<proteinExistence type="predicted"/>
<dbReference type="EMBL" id="CP039350">
    <property type="protein sequence ID" value="QCD96308.1"/>
    <property type="molecule type" value="Genomic_DNA"/>
</dbReference>
<gene>
    <name evidence="1" type="ORF">DEO72_LG6g1010</name>
    <name evidence="2" type="ORF">DEO72_LG6g1011</name>
</gene>
<evidence type="ECO:0000313" key="2">
    <source>
        <dbReference type="EMBL" id="QCD96309.1"/>
    </source>
</evidence>
<reference evidence="2 3" key="1">
    <citation type="submission" date="2019-04" db="EMBL/GenBank/DDBJ databases">
        <title>An improved genome assembly and genetic linkage map for asparagus bean, Vigna unguiculata ssp. sesquipedialis.</title>
        <authorList>
            <person name="Xia Q."/>
            <person name="Zhang R."/>
            <person name="Dong Y."/>
        </authorList>
    </citation>
    <scope>NUCLEOTIDE SEQUENCE [LARGE SCALE GENOMIC DNA]</scope>
    <source>
        <tissue evidence="2">Leaf</tissue>
    </source>
</reference>
<dbReference type="AlphaFoldDB" id="A0A4D6M4P1"/>